<gene>
    <name evidence="2" type="primary">txxe 2493</name>
    <name evidence="2" type="ORF">TXXE_09690</name>
</gene>
<evidence type="ECO:0000313" key="3">
    <source>
        <dbReference type="Proteomes" id="UP000681526"/>
    </source>
</evidence>
<sequence length="182" mass="20016">MTKAEYLAELEKRLGDLSADERAELLADYEAHFEHGRASGRSDEEIAERLGPPQLVAREIQYQLSVDEARANPTVRRIARAVFAGVGLGLMNVLMLLIPFAIGMLLLAGLFVLAAYLTVSPVLMLVQDGWSVEFLLKLPLAAGLLGLGLIFWVAAVKGITLFVKWMLAILQSNVEKVKEKLK</sequence>
<keyword evidence="1" id="KW-1133">Transmembrane helix</keyword>
<dbReference type="Pfam" id="PF22564">
    <property type="entry name" value="HAAS"/>
    <property type="match status" value="1"/>
</dbReference>
<keyword evidence="1" id="KW-0812">Transmembrane</keyword>
<evidence type="ECO:0000313" key="2">
    <source>
        <dbReference type="EMBL" id="CAG5086206.1"/>
    </source>
</evidence>
<dbReference type="RefSeq" id="WP_213484452.1">
    <property type="nucleotide sequence ID" value="NZ_CAJRAY010000043.1"/>
</dbReference>
<evidence type="ECO:0008006" key="4">
    <source>
        <dbReference type="Google" id="ProtNLM"/>
    </source>
</evidence>
<proteinExistence type="predicted"/>
<organism evidence="2 3">
    <name type="scientific">Thermobacillus xylanilyticus</name>
    <dbReference type="NCBI Taxonomy" id="76633"/>
    <lineage>
        <taxon>Bacteria</taxon>
        <taxon>Bacillati</taxon>
        <taxon>Bacillota</taxon>
        <taxon>Bacilli</taxon>
        <taxon>Bacillales</taxon>
        <taxon>Paenibacillaceae</taxon>
        <taxon>Thermobacillus</taxon>
    </lineage>
</organism>
<keyword evidence="3" id="KW-1185">Reference proteome</keyword>
<feature type="transmembrane region" description="Helical" evidence="1">
    <location>
        <begin position="138"/>
        <end position="163"/>
    </location>
</feature>
<feature type="transmembrane region" description="Helical" evidence="1">
    <location>
        <begin position="104"/>
        <end position="126"/>
    </location>
</feature>
<dbReference type="EMBL" id="CAJRAY010000043">
    <property type="protein sequence ID" value="CAG5086206.1"/>
    <property type="molecule type" value="Genomic_DNA"/>
</dbReference>
<comment type="caution">
    <text evidence="2">The sequence shown here is derived from an EMBL/GenBank/DDBJ whole genome shotgun (WGS) entry which is preliminary data.</text>
</comment>
<protein>
    <recommendedName>
        <fullName evidence="4">DUF1700 domain-containing protein</fullName>
    </recommendedName>
</protein>
<keyword evidence="1" id="KW-0472">Membrane</keyword>
<dbReference type="Proteomes" id="UP000681526">
    <property type="component" value="Unassembled WGS sequence"/>
</dbReference>
<feature type="transmembrane region" description="Helical" evidence="1">
    <location>
        <begin position="78"/>
        <end position="98"/>
    </location>
</feature>
<reference evidence="2 3" key="1">
    <citation type="submission" date="2021-04" db="EMBL/GenBank/DDBJ databases">
        <authorList>
            <person name="Rakotoarivonina H."/>
        </authorList>
    </citation>
    <scope>NUCLEOTIDE SEQUENCE [LARGE SCALE GENOMIC DNA]</scope>
    <source>
        <strain evidence="2 3">XE</strain>
    </source>
</reference>
<evidence type="ECO:0000256" key="1">
    <source>
        <dbReference type="SAM" id="Phobius"/>
    </source>
</evidence>
<name>A0ABM8V4U7_THEXY</name>
<accession>A0ABM8V4U7</accession>